<dbReference type="AlphaFoldDB" id="A0A096CFM4"/>
<dbReference type="PATRIC" id="fig|742738.3.peg.3629"/>
<evidence type="ECO:0000313" key="1">
    <source>
        <dbReference type="EMBL" id="KGF53702.1"/>
    </source>
</evidence>
<dbReference type="EMBL" id="ADLO01000105">
    <property type="protein sequence ID" value="KGF53702.1"/>
    <property type="molecule type" value="Genomic_DNA"/>
</dbReference>
<dbReference type="HOGENOM" id="CLU_1352697_0_0_9"/>
<accession>A0A096CFM4</accession>
<sequence>MTEENKTYIRQLKVADVPWHRLTTAYGRGTDFPAHLIVLEQMRDLASVKKSLYVFTTNLEHQGTLWHATPFGTVFLNRILEKALMESGQNPVARFLAGELLDFFACILQCFHDGDEMEHASPLPCFSDLLKEEYLWSEEYDEEEDEMRYKEDEVFPADLFYSFYYYSWQAVLAYRGALEQEVSPEFLPKIAAVLEGL</sequence>
<protein>
    <submittedName>
        <fullName evidence="1">Uncharacterized protein</fullName>
    </submittedName>
</protein>
<evidence type="ECO:0000313" key="2">
    <source>
        <dbReference type="Proteomes" id="UP000029585"/>
    </source>
</evidence>
<proteinExistence type="predicted"/>
<dbReference type="eggNOG" id="ENOG502ZQM0">
    <property type="taxonomic scope" value="Bacteria"/>
</dbReference>
<gene>
    <name evidence="1" type="ORF">HMPREF9460_03522</name>
</gene>
<dbReference type="RefSeq" id="WP_044942923.1">
    <property type="nucleotide sequence ID" value="NZ_KN174166.1"/>
</dbReference>
<dbReference type="Proteomes" id="UP000029585">
    <property type="component" value="Unassembled WGS sequence"/>
</dbReference>
<comment type="caution">
    <text evidence="1">The sequence shown here is derived from an EMBL/GenBank/DDBJ whole genome shotgun (WGS) entry which is preliminary data.</text>
</comment>
<organism evidence="1 2">
    <name type="scientific">Flavonifractor plautii 1_3_50AFAA</name>
    <dbReference type="NCBI Taxonomy" id="742738"/>
    <lineage>
        <taxon>Bacteria</taxon>
        <taxon>Bacillati</taxon>
        <taxon>Bacillota</taxon>
        <taxon>Clostridia</taxon>
        <taxon>Eubacteriales</taxon>
        <taxon>Oscillospiraceae</taxon>
        <taxon>Flavonifractor</taxon>
    </lineage>
</organism>
<name>A0A096CFM4_FLAPL</name>
<keyword evidence="2" id="KW-1185">Reference proteome</keyword>
<reference evidence="1 2" key="1">
    <citation type="submission" date="2011-08" db="EMBL/GenBank/DDBJ databases">
        <title>The Genome Sequence of Clostridium orbiscindens 1_3_50AFAA.</title>
        <authorList>
            <consortium name="The Broad Institute Genome Sequencing Platform"/>
            <person name="Earl A."/>
            <person name="Ward D."/>
            <person name="Feldgarden M."/>
            <person name="Gevers D."/>
            <person name="Daigneault M."/>
            <person name="Strauss J."/>
            <person name="Allen-Vercoe E."/>
            <person name="Young S.K."/>
            <person name="Zeng Q."/>
            <person name="Gargeya S."/>
            <person name="Fitzgerald M."/>
            <person name="Haas B."/>
            <person name="Abouelleil A."/>
            <person name="Alvarado L."/>
            <person name="Arachchi H.M."/>
            <person name="Berlin A."/>
            <person name="Brown A."/>
            <person name="Chapman S.B."/>
            <person name="Chen Z."/>
            <person name="Dunbar C."/>
            <person name="Freedman E."/>
            <person name="Gearin G."/>
            <person name="Gellesch M."/>
            <person name="Goldberg J."/>
            <person name="Griggs A."/>
            <person name="Gujja S."/>
            <person name="Heiman D."/>
            <person name="Howarth C."/>
            <person name="Larson L."/>
            <person name="Lui A."/>
            <person name="MacDonald P.J.P."/>
            <person name="Montmayeur A."/>
            <person name="Murphy C."/>
            <person name="Neiman D."/>
            <person name="Pearson M."/>
            <person name="Priest M."/>
            <person name="Roberts A."/>
            <person name="Saif S."/>
            <person name="Shea T."/>
            <person name="Shenoy N."/>
            <person name="Sisk P."/>
            <person name="Stolte C."/>
            <person name="Sykes S."/>
            <person name="Wortman J."/>
            <person name="Nusbaum C."/>
            <person name="Birren B."/>
        </authorList>
    </citation>
    <scope>NUCLEOTIDE SEQUENCE [LARGE SCALE GENOMIC DNA]</scope>
    <source>
        <strain evidence="1 2">1_3_50AFAA</strain>
    </source>
</reference>